<evidence type="ECO:0000313" key="4">
    <source>
        <dbReference type="EMBL" id="MFC4374267.1"/>
    </source>
</evidence>
<dbReference type="GO" id="GO:0036382">
    <property type="term" value="F:flavin reductase (NADH) activity"/>
    <property type="evidence" value="ECO:0007669"/>
    <property type="project" value="UniProtKB-EC"/>
</dbReference>
<dbReference type="SUPFAM" id="SSF50475">
    <property type="entry name" value="FMN-binding split barrel"/>
    <property type="match status" value="1"/>
</dbReference>
<dbReference type="InterPro" id="IPR002563">
    <property type="entry name" value="Flavin_Rdtase-like_dom"/>
</dbReference>
<evidence type="ECO:0000259" key="3">
    <source>
        <dbReference type="SMART" id="SM00903"/>
    </source>
</evidence>
<dbReference type="SMART" id="SM00903">
    <property type="entry name" value="Flavin_Reduct"/>
    <property type="match status" value="1"/>
</dbReference>
<evidence type="ECO:0000313" key="5">
    <source>
        <dbReference type="Proteomes" id="UP001595844"/>
    </source>
</evidence>
<dbReference type="EMBL" id="JBHSDL010000008">
    <property type="protein sequence ID" value="MFC4374267.1"/>
    <property type="molecule type" value="Genomic_DNA"/>
</dbReference>
<dbReference type="Proteomes" id="UP001595844">
    <property type="component" value="Unassembled WGS sequence"/>
</dbReference>
<keyword evidence="5" id="KW-1185">Reference proteome</keyword>
<gene>
    <name evidence="4" type="primary">hsaB</name>
    <name evidence="4" type="ORF">ACFO5K_09130</name>
</gene>
<dbReference type="EC" id="1.5.1.36" evidence="4"/>
<evidence type="ECO:0000256" key="2">
    <source>
        <dbReference type="ARBA" id="ARBA00023002"/>
    </source>
</evidence>
<dbReference type="RefSeq" id="WP_378559011.1">
    <property type="nucleotide sequence ID" value="NZ_JBHSDL010000008.1"/>
</dbReference>
<feature type="domain" description="Flavin reductase like" evidence="3">
    <location>
        <begin position="24"/>
        <end position="167"/>
    </location>
</feature>
<dbReference type="PANTHER" id="PTHR30466">
    <property type="entry name" value="FLAVIN REDUCTASE"/>
    <property type="match status" value="1"/>
</dbReference>
<comment type="similarity">
    <text evidence="1">Belongs to the non-flavoprotein flavin reductase family.</text>
</comment>
<protein>
    <submittedName>
        <fullName evidence="4">3-hydroxy-9,10-secoandrosta-1,3,5(10)-triene-9, 17-dione monooxygenase reductase subunit</fullName>
        <ecNumber evidence="4">1.5.1.36</ecNumber>
    </submittedName>
</protein>
<comment type="caution">
    <text evidence="4">The sequence shown here is derived from an EMBL/GenBank/DDBJ whole genome shotgun (WGS) entry which is preliminary data.</text>
</comment>
<dbReference type="InterPro" id="IPR054682">
    <property type="entry name" value="HsaB"/>
</dbReference>
<keyword evidence="2 4" id="KW-0560">Oxidoreductase</keyword>
<dbReference type="InterPro" id="IPR050268">
    <property type="entry name" value="NADH-dep_flavin_reductase"/>
</dbReference>
<organism evidence="4 5">
    <name type="scientific">Nocardia halotolerans</name>
    <dbReference type="NCBI Taxonomy" id="1755878"/>
    <lineage>
        <taxon>Bacteria</taxon>
        <taxon>Bacillati</taxon>
        <taxon>Actinomycetota</taxon>
        <taxon>Actinomycetes</taxon>
        <taxon>Mycobacteriales</taxon>
        <taxon>Nocardiaceae</taxon>
        <taxon>Nocardia</taxon>
    </lineage>
</organism>
<reference evidence="5" key="1">
    <citation type="journal article" date="2019" name="Int. J. Syst. Evol. Microbiol.">
        <title>The Global Catalogue of Microorganisms (GCM) 10K type strain sequencing project: providing services to taxonomists for standard genome sequencing and annotation.</title>
        <authorList>
            <consortium name="The Broad Institute Genomics Platform"/>
            <consortium name="The Broad Institute Genome Sequencing Center for Infectious Disease"/>
            <person name="Wu L."/>
            <person name="Ma J."/>
        </authorList>
    </citation>
    <scope>NUCLEOTIDE SEQUENCE [LARGE SCALE GENOMIC DNA]</scope>
    <source>
        <strain evidence="5">IBRC-M 10490</strain>
    </source>
</reference>
<evidence type="ECO:0000256" key="1">
    <source>
        <dbReference type="ARBA" id="ARBA00008898"/>
    </source>
</evidence>
<sequence length="189" mass="20053">MVAATATPKPSVNIEDPTHFRRVLGSFCTGVAVIATVENGDPVGFACQSFSALSLDPPLVLFCPAKNSRAWSAIERVGHFTVNLLAADQRAVSAVFGRRGEDKFAKIRWTLSPAGAPVLDNVLAWIDCEVADVLDGGDHHIVIGRVTALSAGGPTAPLLFYRGAYAGIDETTPASSAVEQLTCRPDDWF</sequence>
<dbReference type="GO" id="GO:0004497">
    <property type="term" value="F:monooxygenase activity"/>
    <property type="evidence" value="ECO:0007669"/>
    <property type="project" value="UniProtKB-KW"/>
</dbReference>
<accession>A0ABV8VHK2</accession>
<proteinExistence type="inferred from homology"/>
<dbReference type="PANTHER" id="PTHR30466:SF11">
    <property type="entry name" value="FLAVIN-DEPENDENT MONOOXYGENASE, REDUCTASE SUBUNIT HSAB"/>
    <property type="match status" value="1"/>
</dbReference>
<dbReference type="NCBIfam" id="NF045630">
    <property type="entry name" value="monooxsub_HsaB"/>
    <property type="match status" value="1"/>
</dbReference>
<dbReference type="InterPro" id="IPR012349">
    <property type="entry name" value="Split_barrel_FMN-bd"/>
</dbReference>
<dbReference type="Pfam" id="PF01613">
    <property type="entry name" value="Flavin_Reduct"/>
    <property type="match status" value="1"/>
</dbReference>
<dbReference type="Gene3D" id="2.30.110.10">
    <property type="entry name" value="Electron Transport, Fmn-binding Protein, Chain A"/>
    <property type="match status" value="1"/>
</dbReference>
<keyword evidence="4" id="KW-0503">Monooxygenase</keyword>
<name>A0ABV8VHK2_9NOCA</name>